<dbReference type="SUPFAM" id="SSF56112">
    <property type="entry name" value="Protein kinase-like (PK-like)"/>
    <property type="match status" value="1"/>
</dbReference>
<dbReference type="Gene3D" id="3.80.10.10">
    <property type="entry name" value="Ribonuclease Inhibitor"/>
    <property type="match status" value="1"/>
</dbReference>
<dbReference type="EC" id="2.7.11.1" evidence="2"/>
<evidence type="ECO:0000256" key="3">
    <source>
        <dbReference type="ARBA" id="ARBA00022527"/>
    </source>
</evidence>
<evidence type="ECO:0000256" key="15">
    <source>
        <dbReference type="ARBA" id="ARBA00048679"/>
    </source>
</evidence>
<feature type="domain" description="Protein kinase" evidence="18">
    <location>
        <begin position="602"/>
        <end position="873"/>
    </location>
</feature>
<keyword evidence="4" id="KW-0433">Leucine-rich repeat</keyword>
<keyword evidence="8" id="KW-0677">Repeat</keyword>
<dbReference type="InterPro" id="IPR001245">
    <property type="entry name" value="Ser-Thr/Tyr_kinase_cat_dom"/>
</dbReference>
<comment type="subcellular location">
    <subcellularLocation>
        <location evidence="1">Membrane</location>
        <topology evidence="1">Single-pass membrane protein</topology>
    </subcellularLocation>
</comment>
<dbReference type="InterPro" id="IPR001611">
    <property type="entry name" value="Leu-rich_rpt"/>
</dbReference>
<protein>
    <recommendedName>
        <fullName evidence="2">non-specific serine/threonine protein kinase</fullName>
        <ecNumber evidence="2">2.7.11.1</ecNumber>
    </recommendedName>
</protein>
<keyword evidence="12 17" id="KW-1133">Transmembrane helix</keyword>
<evidence type="ECO:0000256" key="6">
    <source>
        <dbReference type="ARBA" id="ARBA00022692"/>
    </source>
</evidence>
<feature type="transmembrane region" description="Helical" evidence="17">
    <location>
        <begin position="532"/>
        <end position="557"/>
    </location>
</feature>
<evidence type="ECO:0000256" key="8">
    <source>
        <dbReference type="ARBA" id="ARBA00022737"/>
    </source>
</evidence>
<evidence type="ECO:0000256" key="13">
    <source>
        <dbReference type="ARBA" id="ARBA00023136"/>
    </source>
</evidence>
<sequence length="911" mass="101376">MLLSQFSSIHAVENRSKKMKIMELPGIHSLFGFLLCSSTLLLLVQAQKQTGFISLDCGIPESTGYTETTTKIDYVSDAPYINSGVSGSVASIYEATYQRQMLKLRSFPQGIRNCYNVSIRKDTKYLIRASFLYGNYDSLNSLPKFDIYIGNSLWETISFTEVGKDVLKDLIHVTSSNEVHICLINTGNGVPFISALEFRPLLNVTYQTASGSLSLYSRMDIGSTEDRTYRFPFDVYDRTWAPFNFNAWTQVSTNQTVDATNHNNHQPPSVVMKTASAAKNASNPLEIWWDTEDSSRYYVFLHFAEVVELQGNQSRGFNIMHNEDLFHGPLIPTYLSTETIFHHRPLDEADRHTFSLIPIENATLPPIFNAFEIYSVKDISELEADKGDVDAITNIKSTYGVKKDWQGDPCVPMGYPWSGLNCSNEAAPRIISLNLSASRLKGEISSYISSLTMLQTLDLSNNNLTGQVPDFLSSLSDLKTLNLGNNKLSGPIPAELLKRSNDGSLSLSVGGNQNLDGCTSDPCPKNEKKNNIIIPIVASIGGFLVVVTIAAVTFWIIKSRKKQEGKNVVSVVDKSETNSQFGNSLEVRRRQFTYSEVVKMTNNFSKVLGEGGFGKVYYGVIDEIQVAVKMLSLSSPQGYRQFQAEVTHLMRVHHRNLTSLVGYLNEGDHLGLIYEYMANGDLAKHLSESSVHILSWENRLRIAMDAAQGLEYLHYGCKPPIVHRDVKTTNILLTDNFQGKLADFGLSKSFPRDGNTHMSTVVAGTPGYLDPEYYVSNRLTEKSDVYSFGIALLEIISCKPVISRTGDTPHIAKWITSLLERGDIQSIVDPRLEGQYETNSVWKTVEVAMACVAANSSRRPTMSDIVAELKDCLATELSRKLENRSLDSTNSIEMRSISVGFNASDSNPMAR</sequence>
<evidence type="ECO:0000256" key="1">
    <source>
        <dbReference type="ARBA" id="ARBA00004167"/>
    </source>
</evidence>
<reference evidence="19 20" key="1">
    <citation type="submission" date="2024-03" db="EMBL/GenBank/DDBJ databases">
        <authorList>
            <person name="Gkanogiannis A."/>
            <person name="Becerra Lopez-Lavalle L."/>
        </authorList>
    </citation>
    <scope>NUCLEOTIDE SEQUENCE [LARGE SCALE GENOMIC DNA]</scope>
</reference>
<evidence type="ECO:0000256" key="14">
    <source>
        <dbReference type="ARBA" id="ARBA00047899"/>
    </source>
</evidence>
<dbReference type="SMART" id="SM00220">
    <property type="entry name" value="S_TKc"/>
    <property type="match status" value="1"/>
</dbReference>
<dbReference type="InterPro" id="IPR008271">
    <property type="entry name" value="Ser/Thr_kinase_AS"/>
</dbReference>
<dbReference type="PRINTS" id="PR00019">
    <property type="entry name" value="LEURICHRPT"/>
</dbReference>
<dbReference type="EMBL" id="OZ021735">
    <property type="protein sequence ID" value="CAK9310656.1"/>
    <property type="molecule type" value="Genomic_DNA"/>
</dbReference>
<keyword evidence="5" id="KW-0808">Transferase</keyword>
<dbReference type="InterPro" id="IPR025875">
    <property type="entry name" value="Leu-rich_rpt_4"/>
</dbReference>
<name>A0ABP0XUN7_9ROSI</name>
<accession>A0ABP0XUN7</accession>
<dbReference type="InterPro" id="IPR024788">
    <property type="entry name" value="Malectin-like_Carb-bd_dom"/>
</dbReference>
<keyword evidence="6 17" id="KW-0812">Transmembrane</keyword>
<dbReference type="Gene3D" id="1.10.510.10">
    <property type="entry name" value="Transferase(Phosphotransferase) domain 1"/>
    <property type="match status" value="1"/>
</dbReference>
<dbReference type="Proteomes" id="UP001642487">
    <property type="component" value="Chromosome 1"/>
</dbReference>
<evidence type="ECO:0000256" key="17">
    <source>
        <dbReference type="SAM" id="Phobius"/>
    </source>
</evidence>
<comment type="catalytic activity">
    <reaction evidence="15">
        <text>L-seryl-[protein] + ATP = O-phospho-L-seryl-[protein] + ADP + H(+)</text>
        <dbReference type="Rhea" id="RHEA:17989"/>
        <dbReference type="Rhea" id="RHEA-COMP:9863"/>
        <dbReference type="Rhea" id="RHEA-COMP:11604"/>
        <dbReference type="ChEBI" id="CHEBI:15378"/>
        <dbReference type="ChEBI" id="CHEBI:29999"/>
        <dbReference type="ChEBI" id="CHEBI:30616"/>
        <dbReference type="ChEBI" id="CHEBI:83421"/>
        <dbReference type="ChEBI" id="CHEBI:456216"/>
        <dbReference type="EC" id="2.7.11.1"/>
    </reaction>
</comment>
<keyword evidence="9 16" id="KW-0547">Nucleotide-binding</keyword>
<dbReference type="InterPro" id="IPR011009">
    <property type="entry name" value="Kinase-like_dom_sf"/>
</dbReference>
<keyword evidence="7" id="KW-0732">Signal</keyword>
<dbReference type="PROSITE" id="PS50011">
    <property type="entry name" value="PROTEIN_KINASE_DOM"/>
    <property type="match status" value="1"/>
</dbReference>
<evidence type="ECO:0000256" key="12">
    <source>
        <dbReference type="ARBA" id="ARBA00022989"/>
    </source>
</evidence>
<evidence type="ECO:0000256" key="4">
    <source>
        <dbReference type="ARBA" id="ARBA00022614"/>
    </source>
</evidence>
<evidence type="ECO:0000313" key="19">
    <source>
        <dbReference type="EMBL" id="CAK9310656.1"/>
    </source>
</evidence>
<evidence type="ECO:0000256" key="7">
    <source>
        <dbReference type="ARBA" id="ARBA00022729"/>
    </source>
</evidence>
<keyword evidence="20" id="KW-1185">Reference proteome</keyword>
<gene>
    <name evidence="19" type="ORF">CITCOLO1_LOCUS2288</name>
</gene>
<comment type="catalytic activity">
    <reaction evidence="14">
        <text>L-threonyl-[protein] + ATP = O-phospho-L-threonyl-[protein] + ADP + H(+)</text>
        <dbReference type="Rhea" id="RHEA:46608"/>
        <dbReference type="Rhea" id="RHEA-COMP:11060"/>
        <dbReference type="Rhea" id="RHEA-COMP:11605"/>
        <dbReference type="ChEBI" id="CHEBI:15378"/>
        <dbReference type="ChEBI" id="CHEBI:30013"/>
        <dbReference type="ChEBI" id="CHEBI:30616"/>
        <dbReference type="ChEBI" id="CHEBI:61977"/>
        <dbReference type="ChEBI" id="CHEBI:456216"/>
        <dbReference type="EC" id="2.7.11.1"/>
    </reaction>
</comment>
<feature type="binding site" evidence="16">
    <location>
        <position position="629"/>
    </location>
    <ligand>
        <name>ATP</name>
        <dbReference type="ChEBI" id="CHEBI:30616"/>
    </ligand>
</feature>
<dbReference type="PANTHER" id="PTHR45631">
    <property type="entry name" value="OS07G0107800 PROTEIN-RELATED"/>
    <property type="match status" value="1"/>
</dbReference>
<dbReference type="Pfam" id="PF12819">
    <property type="entry name" value="Malectin_like"/>
    <property type="match status" value="1"/>
</dbReference>
<organism evidence="19 20">
    <name type="scientific">Citrullus colocynthis</name>
    <name type="common">colocynth</name>
    <dbReference type="NCBI Taxonomy" id="252529"/>
    <lineage>
        <taxon>Eukaryota</taxon>
        <taxon>Viridiplantae</taxon>
        <taxon>Streptophyta</taxon>
        <taxon>Embryophyta</taxon>
        <taxon>Tracheophyta</taxon>
        <taxon>Spermatophyta</taxon>
        <taxon>Magnoliopsida</taxon>
        <taxon>eudicotyledons</taxon>
        <taxon>Gunneridae</taxon>
        <taxon>Pentapetalae</taxon>
        <taxon>rosids</taxon>
        <taxon>fabids</taxon>
        <taxon>Cucurbitales</taxon>
        <taxon>Cucurbitaceae</taxon>
        <taxon>Benincaseae</taxon>
        <taxon>Citrullus</taxon>
    </lineage>
</organism>
<dbReference type="Pfam" id="PF07714">
    <property type="entry name" value="PK_Tyr_Ser-Thr"/>
    <property type="match status" value="1"/>
</dbReference>
<dbReference type="PANTHER" id="PTHR45631:SF202">
    <property type="entry name" value="SENESCENCE-INDUCED RECEPTOR-LIKE SERINE_THREONINE-PROTEIN KINASE"/>
    <property type="match status" value="1"/>
</dbReference>
<evidence type="ECO:0000256" key="5">
    <source>
        <dbReference type="ARBA" id="ARBA00022679"/>
    </source>
</evidence>
<evidence type="ECO:0000259" key="18">
    <source>
        <dbReference type="PROSITE" id="PS50011"/>
    </source>
</evidence>
<dbReference type="PROSITE" id="PS51450">
    <property type="entry name" value="LRR"/>
    <property type="match status" value="1"/>
</dbReference>
<keyword evidence="10" id="KW-0418">Kinase</keyword>
<keyword evidence="13 17" id="KW-0472">Membrane</keyword>
<dbReference type="SUPFAM" id="SSF52058">
    <property type="entry name" value="L domain-like"/>
    <property type="match status" value="1"/>
</dbReference>
<dbReference type="InterPro" id="IPR017441">
    <property type="entry name" value="Protein_kinase_ATP_BS"/>
</dbReference>
<dbReference type="InterPro" id="IPR032675">
    <property type="entry name" value="LRR_dom_sf"/>
</dbReference>
<dbReference type="PROSITE" id="PS00108">
    <property type="entry name" value="PROTEIN_KINASE_ST"/>
    <property type="match status" value="1"/>
</dbReference>
<evidence type="ECO:0000256" key="11">
    <source>
        <dbReference type="ARBA" id="ARBA00022840"/>
    </source>
</evidence>
<keyword evidence="11 16" id="KW-0067">ATP-binding</keyword>
<dbReference type="Gene3D" id="3.30.200.20">
    <property type="entry name" value="Phosphorylase Kinase, domain 1"/>
    <property type="match status" value="1"/>
</dbReference>
<evidence type="ECO:0000256" key="2">
    <source>
        <dbReference type="ARBA" id="ARBA00012513"/>
    </source>
</evidence>
<evidence type="ECO:0000256" key="16">
    <source>
        <dbReference type="PROSITE-ProRule" id="PRU10141"/>
    </source>
</evidence>
<proteinExistence type="predicted"/>
<keyword evidence="3" id="KW-0723">Serine/threonine-protein kinase</keyword>
<evidence type="ECO:0000313" key="20">
    <source>
        <dbReference type="Proteomes" id="UP001642487"/>
    </source>
</evidence>
<dbReference type="Pfam" id="PF12799">
    <property type="entry name" value="LRR_4"/>
    <property type="match status" value="1"/>
</dbReference>
<evidence type="ECO:0000256" key="9">
    <source>
        <dbReference type="ARBA" id="ARBA00022741"/>
    </source>
</evidence>
<dbReference type="InterPro" id="IPR000719">
    <property type="entry name" value="Prot_kinase_dom"/>
</dbReference>
<dbReference type="PROSITE" id="PS00107">
    <property type="entry name" value="PROTEIN_KINASE_ATP"/>
    <property type="match status" value="1"/>
</dbReference>
<evidence type="ECO:0000256" key="10">
    <source>
        <dbReference type="ARBA" id="ARBA00022777"/>
    </source>
</evidence>